<dbReference type="EMBL" id="QDEB01094653">
    <property type="protein sequence ID" value="RZC32774.1"/>
    <property type="molecule type" value="Genomic_DNA"/>
</dbReference>
<comment type="caution">
    <text evidence="1">The sequence shown here is derived from an EMBL/GenBank/DDBJ whole genome shotgun (WGS) entry which is preliminary data.</text>
</comment>
<feature type="non-terminal residue" evidence="1">
    <location>
        <position position="1"/>
    </location>
</feature>
<organism evidence="1 2">
    <name type="scientific">Asbolus verrucosus</name>
    <name type="common">Desert ironclad beetle</name>
    <dbReference type="NCBI Taxonomy" id="1661398"/>
    <lineage>
        <taxon>Eukaryota</taxon>
        <taxon>Metazoa</taxon>
        <taxon>Ecdysozoa</taxon>
        <taxon>Arthropoda</taxon>
        <taxon>Hexapoda</taxon>
        <taxon>Insecta</taxon>
        <taxon>Pterygota</taxon>
        <taxon>Neoptera</taxon>
        <taxon>Endopterygota</taxon>
        <taxon>Coleoptera</taxon>
        <taxon>Polyphaga</taxon>
        <taxon>Cucujiformia</taxon>
        <taxon>Tenebrionidae</taxon>
        <taxon>Pimeliinae</taxon>
        <taxon>Asbolus</taxon>
    </lineage>
</organism>
<dbReference type="AlphaFoldDB" id="A0A482VJC8"/>
<dbReference type="STRING" id="1661398.A0A482VJC8"/>
<dbReference type="Proteomes" id="UP000292052">
    <property type="component" value="Unassembled WGS sequence"/>
</dbReference>
<sequence length="132" mass="14946">TGTEDIEDKGSFLIVKISDTETNRKRTFTIPNKMDGGFNPAKIHRKCAALRPKNVPHRRCFHQYGNGKSTVQMARICQFHTYLTLPHSKGYTGHSFTRSLASLLGYDILRSKRDGGWKSSNVSESCVQDRIE</sequence>
<accession>A0A482VJC8</accession>
<proteinExistence type="predicted"/>
<dbReference type="OrthoDB" id="6759321at2759"/>
<evidence type="ECO:0000313" key="1">
    <source>
        <dbReference type="EMBL" id="RZC32774.1"/>
    </source>
</evidence>
<keyword evidence="2" id="KW-1185">Reference proteome</keyword>
<evidence type="ECO:0000313" key="2">
    <source>
        <dbReference type="Proteomes" id="UP000292052"/>
    </source>
</evidence>
<evidence type="ECO:0008006" key="3">
    <source>
        <dbReference type="Google" id="ProtNLM"/>
    </source>
</evidence>
<gene>
    <name evidence="1" type="ORF">BDFB_011464</name>
</gene>
<reference evidence="1 2" key="1">
    <citation type="submission" date="2017-03" db="EMBL/GenBank/DDBJ databases">
        <title>Genome of the blue death feigning beetle - Asbolus verrucosus.</title>
        <authorList>
            <person name="Rider S.D."/>
        </authorList>
    </citation>
    <scope>NUCLEOTIDE SEQUENCE [LARGE SCALE GENOMIC DNA]</scope>
    <source>
        <strain evidence="1">Butters</strain>
        <tissue evidence="1">Head and leg muscle</tissue>
    </source>
</reference>
<name>A0A482VJC8_ASBVE</name>
<protein>
    <recommendedName>
        <fullName evidence="3">Tyr recombinase domain-containing protein</fullName>
    </recommendedName>
</protein>